<reference evidence="2 3" key="1">
    <citation type="submission" date="2019-03" db="EMBL/GenBank/DDBJ databases">
        <title>Genomic Encyclopedia of Type Strains, Phase IV (KMG-IV): sequencing the most valuable type-strain genomes for metagenomic binning, comparative biology and taxonomic classification.</title>
        <authorList>
            <person name="Goeker M."/>
        </authorList>
    </citation>
    <scope>NUCLEOTIDE SEQUENCE [LARGE SCALE GENOMIC DNA]</scope>
    <source>
        <strain evidence="2 3">DSM 12121</strain>
    </source>
</reference>
<accession>A0A4R6DWG9</accession>
<dbReference type="Gene3D" id="1.10.3210.10">
    <property type="entry name" value="Hypothetical protein af1432"/>
    <property type="match status" value="1"/>
</dbReference>
<dbReference type="CDD" id="cd00077">
    <property type="entry name" value="HDc"/>
    <property type="match status" value="1"/>
</dbReference>
<dbReference type="AlphaFoldDB" id="A0A4R6DWG9"/>
<keyword evidence="3" id="KW-1185">Reference proteome</keyword>
<dbReference type="PANTHER" id="PTHR43155:SF2">
    <property type="entry name" value="CYCLIC DI-GMP PHOSPHODIESTERASE PA4108"/>
    <property type="match status" value="1"/>
</dbReference>
<evidence type="ECO:0000313" key="2">
    <source>
        <dbReference type="EMBL" id="TDN49625.1"/>
    </source>
</evidence>
<dbReference type="SUPFAM" id="SSF109604">
    <property type="entry name" value="HD-domain/PDEase-like"/>
    <property type="match status" value="1"/>
</dbReference>
<dbReference type="EMBL" id="SNVV01000011">
    <property type="protein sequence ID" value="TDN49625.1"/>
    <property type="molecule type" value="Genomic_DNA"/>
</dbReference>
<dbReference type="InterPro" id="IPR037522">
    <property type="entry name" value="HD_GYP_dom"/>
</dbReference>
<dbReference type="GO" id="GO:0008081">
    <property type="term" value="F:phosphoric diester hydrolase activity"/>
    <property type="evidence" value="ECO:0007669"/>
    <property type="project" value="UniProtKB-ARBA"/>
</dbReference>
<protein>
    <submittedName>
        <fullName evidence="2">HD-GYP domain-containing protein (C-di-GMP phosphodiesterase class II)</fullName>
    </submittedName>
</protein>
<proteinExistence type="predicted"/>
<dbReference type="InterPro" id="IPR003607">
    <property type="entry name" value="HD/PDEase_dom"/>
</dbReference>
<feature type="domain" description="HD-GYP" evidence="1">
    <location>
        <begin position="106"/>
        <end position="301"/>
    </location>
</feature>
<dbReference type="Proteomes" id="UP000295129">
    <property type="component" value="Unassembled WGS sequence"/>
</dbReference>
<gene>
    <name evidence="2" type="ORF">C7389_111104</name>
</gene>
<dbReference type="PANTHER" id="PTHR43155">
    <property type="entry name" value="CYCLIC DI-GMP PHOSPHODIESTERASE PA4108-RELATED"/>
    <property type="match status" value="1"/>
</dbReference>
<name>A0A4R6DWG9_9RHOO</name>
<dbReference type="RefSeq" id="WP_162851744.1">
    <property type="nucleotide sequence ID" value="NZ_SNVV01000011.1"/>
</dbReference>
<dbReference type="PROSITE" id="PS51832">
    <property type="entry name" value="HD_GYP"/>
    <property type="match status" value="1"/>
</dbReference>
<sequence length="380" mass="41504">MLSTILRPVALPPDLIGQPAPCDLFDARGTLLLRQGANISLRAETPHRPCTVFCEAEQAERISPADPIGRLREIGMALGQLADTAVQGGVVEAEDFRDLARCTYEVWQLDADVCLGYVRLVQFDRASVCHAVHAALLVAELATANGLPDHMVVEVMGAALTMNLASMGLHDDMADFVGAPDVTTREALDAHPGDSVALLVELGDFPANWLAAVAQHHENIDGSGYPLGLRRGEITLAARMLRIADVLAARLSSRRGRTPRHWGLYQARDVAHLIEHVFGADLGQLDPTLVRLVMSRLGTFPPGSLVRLSNGELAVVSRRRAGQGPTPRDVLSFIGTHGRPLETPRLRQIGPRDVRIQGYAHDELPRLPAYEWPQMWGYRH</sequence>
<evidence type="ECO:0000259" key="1">
    <source>
        <dbReference type="PROSITE" id="PS51832"/>
    </source>
</evidence>
<comment type="caution">
    <text evidence="2">The sequence shown here is derived from an EMBL/GenBank/DDBJ whole genome shotgun (WGS) entry which is preliminary data.</text>
</comment>
<dbReference type="Pfam" id="PF13487">
    <property type="entry name" value="HD_5"/>
    <property type="match status" value="1"/>
</dbReference>
<organism evidence="2 3">
    <name type="scientific">Azoarcus indigens</name>
    <dbReference type="NCBI Taxonomy" id="29545"/>
    <lineage>
        <taxon>Bacteria</taxon>
        <taxon>Pseudomonadati</taxon>
        <taxon>Pseudomonadota</taxon>
        <taxon>Betaproteobacteria</taxon>
        <taxon>Rhodocyclales</taxon>
        <taxon>Zoogloeaceae</taxon>
        <taxon>Azoarcus</taxon>
    </lineage>
</organism>
<evidence type="ECO:0000313" key="3">
    <source>
        <dbReference type="Proteomes" id="UP000295129"/>
    </source>
</evidence>